<reference evidence="3 4" key="1">
    <citation type="submission" date="2018-05" db="EMBL/GenBank/DDBJ databases">
        <title>Complete genome sequence of Megasphaera sp. AJH120T, isolated from the ceca of a chicken.</title>
        <authorList>
            <person name="Maki J."/>
            <person name="Looft T."/>
        </authorList>
    </citation>
    <scope>NUCLEOTIDE SEQUENCE [LARGE SCALE GENOMIC DNA]</scope>
    <source>
        <strain evidence="3 4">AJH120</strain>
    </source>
</reference>
<keyword evidence="4" id="KW-1185">Reference proteome</keyword>
<evidence type="ECO:0000259" key="2">
    <source>
        <dbReference type="Pfam" id="PF13203"/>
    </source>
</evidence>
<dbReference type="InterPro" id="IPR036465">
    <property type="entry name" value="vWFA_dom_sf"/>
</dbReference>
<dbReference type="PANTHER" id="PTHR38730:SF1">
    <property type="entry name" value="SLL7028 PROTEIN"/>
    <property type="match status" value="1"/>
</dbReference>
<dbReference type="KEGG" id="meg:DKB62_07355"/>
<dbReference type="RefSeq" id="WP_107195627.1">
    <property type="nucleotide sequence ID" value="NZ_CP029462.1"/>
</dbReference>
<dbReference type="Pfam" id="PF09967">
    <property type="entry name" value="DUF2201"/>
    <property type="match status" value="1"/>
</dbReference>
<feature type="domain" description="Putative metallopeptidase" evidence="2">
    <location>
        <begin position="78"/>
        <end position="282"/>
    </location>
</feature>
<accession>A0A346AZU8</accession>
<dbReference type="InterPro" id="IPR018698">
    <property type="entry name" value="VWA-like_dom"/>
</dbReference>
<evidence type="ECO:0008006" key="5">
    <source>
        <dbReference type="Google" id="ProtNLM"/>
    </source>
</evidence>
<gene>
    <name evidence="3" type="ORF">DKB62_07355</name>
</gene>
<dbReference type="SUPFAM" id="SSF53300">
    <property type="entry name" value="vWA-like"/>
    <property type="match status" value="1"/>
</dbReference>
<dbReference type="Proteomes" id="UP000254337">
    <property type="component" value="Chromosome"/>
</dbReference>
<proteinExistence type="predicted"/>
<dbReference type="OrthoDB" id="9809307at2"/>
<feature type="domain" description="VWA-like" evidence="1">
    <location>
        <begin position="311"/>
        <end position="437"/>
    </location>
</feature>
<protein>
    <recommendedName>
        <fullName evidence="5">VWA-like domain-containing protein</fullName>
    </recommendedName>
</protein>
<evidence type="ECO:0000313" key="3">
    <source>
        <dbReference type="EMBL" id="AXL21391.1"/>
    </source>
</evidence>
<sequence>MEHNLTVEAILLYQKASLVADDLRKQQNQGTRPPVPRAFAREFFAFIDRLNLRLMEDKDNFFGYFLFQMGKEIRFSIADATSVTFKGTRYILYFNPLIFLALSPEQMETSIKHQILHVVSMHLVRAKELKGSYSKQAINLAMDVVVNTYLDHLPPFSTTIDWVNINFDLLLTPFESFEYYVEKIQTALDLRTDKKDAIEEGSRRDETIAVSYSPDQTHDAWDESDDIDEQTLRKFTAKYIDSAHKGQLSNYLESMISALKAEDEDLPWHWYLKKLVGSIASGKKKTTARRNRRQPERLDLPGHLRAHVARLIVAVDISGSISDSEFKQAMQEVFHIVRNYKHDITLIECDDEIRRVYQVRELADIKNRLDVRGGTSYSPVFQYANEAKDTDLLIYFTDGKGETKLAEPPRGYKVLWVLSGRGETLSVQEPWGLVKKLKAIKAEYDPALDFDNVERGGFSMNNQESMHL</sequence>
<evidence type="ECO:0000313" key="4">
    <source>
        <dbReference type="Proteomes" id="UP000254337"/>
    </source>
</evidence>
<dbReference type="InterPro" id="IPR025154">
    <property type="entry name" value="Put_metallopeptidase_dom"/>
</dbReference>
<evidence type="ECO:0000259" key="1">
    <source>
        <dbReference type="Pfam" id="PF09967"/>
    </source>
</evidence>
<dbReference type="AlphaFoldDB" id="A0A346AZU8"/>
<name>A0A346AZU8_9FIRM</name>
<dbReference type="Pfam" id="PF13203">
    <property type="entry name" value="DUF2201_N"/>
    <property type="match status" value="1"/>
</dbReference>
<dbReference type="PANTHER" id="PTHR38730">
    <property type="entry name" value="SLL7028 PROTEIN"/>
    <property type="match status" value="1"/>
</dbReference>
<dbReference type="EMBL" id="CP029462">
    <property type="protein sequence ID" value="AXL21391.1"/>
    <property type="molecule type" value="Genomic_DNA"/>
</dbReference>
<organism evidence="3 4">
    <name type="scientific">Megasphaera stantonii</name>
    <dbReference type="NCBI Taxonomy" id="2144175"/>
    <lineage>
        <taxon>Bacteria</taxon>
        <taxon>Bacillati</taxon>
        <taxon>Bacillota</taxon>
        <taxon>Negativicutes</taxon>
        <taxon>Veillonellales</taxon>
        <taxon>Veillonellaceae</taxon>
        <taxon>Megasphaera</taxon>
    </lineage>
</organism>